<comment type="caution">
    <text evidence="1">The sequence shown here is derived from an EMBL/GenBank/DDBJ whole genome shotgun (WGS) entry which is preliminary data.</text>
</comment>
<accession>A0AAV0WR25</accession>
<sequence length="103" mass="12788">MDYDHYMQVMKVIQVANYFGYLNPPKRDRWYWIHPYKTREETGRFLNFYEKIILNSDNFFTYYRKSIASFDELMMKIRPYITKQETTFRSPICAEERLTLTIR</sequence>
<evidence type="ECO:0000313" key="2">
    <source>
        <dbReference type="Proteomes" id="UP001160148"/>
    </source>
</evidence>
<gene>
    <name evidence="1" type="ORF">MEUPH1_LOCUS14023</name>
</gene>
<reference evidence="1 2" key="1">
    <citation type="submission" date="2023-01" db="EMBL/GenBank/DDBJ databases">
        <authorList>
            <person name="Whitehead M."/>
        </authorList>
    </citation>
    <scope>NUCLEOTIDE SEQUENCE [LARGE SCALE GENOMIC DNA]</scope>
</reference>
<organism evidence="1 2">
    <name type="scientific">Macrosiphum euphorbiae</name>
    <name type="common">potato aphid</name>
    <dbReference type="NCBI Taxonomy" id="13131"/>
    <lineage>
        <taxon>Eukaryota</taxon>
        <taxon>Metazoa</taxon>
        <taxon>Ecdysozoa</taxon>
        <taxon>Arthropoda</taxon>
        <taxon>Hexapoda</taxon>
        <taxon>Insecta</taxon>
        <taxon>Pterygota</taxon>
        <taxon>Neoptera</taxon>
        <taxon>Paraneoptera</taxon>
        <taxon>Hemiptera</taxon>
        <taxon>Sternorrhyncha</taxon>
        <taxon>Aphidomorpha</taxon>
        <taxon>Aphidoidea</taxon>
        <taxon>Aphididae</taxon>
        <taxon>Macrosiphini</taxon>
        <taxon>Macrosiphum</taxon>
    </lineage>
</organism>
<proteinExistence type="predicted"/>
<evidence type="ECO:0000313" key="1">
    <source>
        <dbReference type="EMBL" id="CAI6358515.1"/>
    </source>
</evidence>
<dbReference type="EMBL" id="CARXXK010000002">
    <property type="protein sequence ID" value="CAI6358515.1"/>
    <property type="molecule type" value="Genomic_DNA"/>
</dbReference>
<keyword evidence="2" id="KW-1185">Reference proteome</keyword>
<dbReference type="Proteomes" id="UP001160148">
    <property type="component" value="Unassembled WGS sequence"/>
</dbReference>
<protein>
    <submittedName>
        <fullName evidence="1">Uncharacterized protein</fullName>
    </submittedName>
</protein>
<name>A0AAV0WR25_9HEMI</name>
<dbReference type="AlphaFoldDB" id="A0AAV0WR25"/>